<keyword evidence="8 9" id="KW-0472">Membrane</keyword>
<dbReference type="GO" id="GO:0015920">
    <property type="term" value="P:lipopolysaccharide transport"/>
    <property type="evidence" value="ECO:0007669"/>
    <property type="project" value="TreeGrafter"/>
</dbReference>
<feature type="transmembrane region" description="Helical" evidence="9">
    <location>
        <begin position="102"/>
        <end position="124"/>
    </location>
</feature>
<reference evidence="10 11" key="1">
    <citation type="journal article" date="2019" name="Int. J. Syst. Evol. Microbiol.">
        <title>Undibacterium piscinae sp. nov., isolated from Korean shiner intestine.</title>
        <authorList>
            <person name="Lee S.Y."/>
            <person name="Kang W."/>
            <person name="Kim P.S."/>
            <person name="Kim H.S."/>
            <person name="Sung H."/>
            <person name="Shin N.R."/>
            <person name="Whon T.W."/>
            <person name="Yun J.H."/>
            <person name="Lee J.Y."/>
            <person name="Lee J.Y."/>
            <person name="Jung M.J."/>
            <person name="Jeong Y.S."/>
            <person name="Tak E.J."/>
            <person name="Han J.E."/>
            <person name="Hyun D.W."/>
            <person name="Kang M.S."/>
            <person name="Lee K.E."/>
            <person name="Lee B.H."/>
            <person name="Bae J.W."/>
        </authorList>
    </citation>
    <scope>NUCLEOTIDE SEQUENCE [LARGE SCALE GENOMIC DNA]</scope>
    <source>
        <strain evidence="10 11">S11R28</strain>
    </source>
</reference>
<dbReference type="OrthoDB" id="9778062at2"/>
<dbReference type="InterPro" id="IPR005495">
    <property type="entry name" value="LptG/LptF_permease"/>
</dbReference>
<dbReference type="GO" id="GO:0055085">
    <property type="term" value="P:transmembrane transport"/>
    <property type="evidence" value="ECO:0007669"/>
    <property type="project" value="InterPro"/>
</dbReference>
<evidence type="ECO:0000313" key="10">
    <source>
        <dbReference type="EMBL" id="QJQ05638.1"/>
    </source>
</evidence>
<evidence type="ECO:0000256" key="7">
    <source>
        <dbReference type="ARBA" id="ARBA00022989"/>
    </source>
</evidence>
<evidence type="ECO:0000256" key="8">
    <source>
        <dbReference type="ARBA" id="ARBA00023136"/>
    </source>
</evidence>
<evidence type="ECO:0000256" key="1">
    <source>
        <dbReference type="ARBA" id="ARBA00004429"/>
    </source>
</evidence>
<evidence type="ECO:0000256" key="6">
    <source>
        <dbReference type="ARBA" id="ARBA00022692"/>
    </source>
</evidence>
<feature type="transmembrane region" description="Helical" evidence="9">
    <location>
        <begin position="12"/>
        <end position="36"/>
    </location>
</feature>
<dbReference type="InterPro" id="IPR030922">
    <property type="entry name" value="LptF"/>
</dbReference>
<keyword evidence="3" id="KW-0813">Transport</keyword>
<dbReference type="PANTHER" id="PTHR33529">
    <property type="entry name" value="SLR0882 PROTEIN-RELATED"/>
    <property type="match status" value="1"/>
</dbReference>
<proteinExistence type="predicted"/>
<accession>A0A6M4A3X5</accession>
<dbReference type="EMBL" id="CP051152">
    <property type="protein sequence ID" value="QJQ05638.1"/>
    <property type="molecule type" value="Genomic_DNA"/>
</dbReference>
<dbReference type="AlphaFoldDB" id="A0A6M4A3X5"/>
<dbReference type="Proteomes" id="UP000274350">
    <property type="component" value="Chromosome"/>
</dbReference>
<sequence>MIFQRALRRELFSAAGAVFTTLFTITITFMLIKILGQAAGGKVASADVITLIGFSSLTYLPVLLILTGFISVLLVVTRSYQDSEMVVWFASGLSLTRWVKPVLLFGLPLILLTTLLSFVATPWANRQSAELREQYEKRGDIAKVSPGKFQESASSERIFFVEEVAGDLGKVRNIFINTNKNGRSSVVVAKEGRTEIDANGDKFLVMNKGSRYDGLPTEPNFQMMEFEKYGVLVTAQTKAAAGNKSAKSLSVPELLADPTSYNQGELLWRISLPLMSTVLLLLAIPLGYVNPRVGRSANLIIALLLVAVYLNLLNIVQEGVVQGKMALAMAWWPMHLCALTVVVLMFSWRVMVNSRSHPLVLWSKLKCSLRGKEKSCT</sequence>
<keyword evidence="5" id="KW-0997">Cell inner membrane</keyword>
<gene>
    <name evidence="10" type="primary">lptF</name>
    <name evidence="10" type="ORF">EJG51_006995</name>
</gene>
<keyword evidence="4" id="KW-1003">Cell membrane</keyword>
<keyword evidence="7 9" id="KW-1133">Transmembrane helix</keyword>
<dbReference type="GO" id="GO:0043190">
    <property type="term" value="C:ATP-binding cassette (ABC) transporter complex"/>
    <property type="evidence" value="ECO:0007669"/>
    <property type="project" value="InterPro"/>
</dbReference>
<evidence type="ECO:0000256" key="3">
    <source>
        <dbReference type="ARBA" id="ARBA00022448"/>
    </source>
</evidence>
<feature type="transmembrane region" description="Helical" evidence="9">
    <location>
        <begin position="328"/>
        <end position="348"/>
    </location>
</feature>
<evidence type="ECO:0000256" key="5">
    <source>
        <dbReference type="ARBA" id="ARBA00022519"/>
    </source>
</evidence>
<keyword evidence="11" id="KW-1185">Reference proteome</keyword>
<comment type="subcellular location">
    <subcellularLocation>
        <location evidence="1">Cell inner membrane</location>
        <topology evidence="1">Multi-pass membrane protein</topology>
    </subcellularLocation>
</comment>
<dbReference type="NCBIfam" id="TIGR04407">
    <property type="entry name" value="LptF_YjgP"/>
    <property type="match status" value="1"/>
</dbReference>
<organism evidence="10 11">
    <name type="scientific">Undibacterium piscinae</name>
    <dbReference type="NCBI Taxonomy" id="2495591"/>
    <lineage>
        <taxon>Bacteria</taxon>
        <taxon>Pseudomonadati</taxon>
        <taxon>Pseudomonadota</taxon>
        <taxon>Betaproteobacteria</taxon>
        <taxon>Burkholderiales</taxon>
        <taxon>Oxalobacteraceae</taxon>
        <taxon>Undibacterium</taxon>
    </lineage>
</organism>
<evidence type="ECO:0000256" key="9">
    <source>
        <dbReference type="SAM" id="Phobius"/>
    </source>
</evidence>
<feature type="transmembrane region" description="Helical" evidence="9">
    <location>
        <begin position="266"/>
        <end position="289"/>
    </location>
</feature>
<evidence type="ECO:0000256" key="4">
    <source>
        <dbReference type="ARBA" id="ARBA00022475"/>
    </source>
</evidence>
<dbReference type="KEGG" id="upi:EJG51_006995"/>
<dbReference type="Pfam" id="PF03739">
    <property type="entry name" value="LptF_LptG"/>
    <property type="match status" value="1"/>
</dbReference>
<protein>
    <recommendedName>
        <fullName evidence="2">Lipopolysaccharide export system permease protein LptF</fullName>
    </recommendedName>
</protein>
<evidence type="ECO:0000256" key="2">
    <source>
        <dbReference type="ARBA" id="ARBA00014213"/>
    </source>
</evidence>
<feature type="transmembrane region" description="Helical" evidence="9">
    <location>
        <begin position="296"/>
        <end position="316"/>
    </location>
</feature>
<name>A0A6M4A3X5_9BURK</name>
<dbReference type="PANTHER" id="PTHR33529:SF7">
    <property type="entry name" value="LIPOPOLYSACCHARIDE EXPORT SYSTEM PERMEASE PROTEIN LPTF"/>
    <property type="match status" value="1"/>
</dbReference>
<keyword evidence="6 9" id="KW-0812">Transmembrane</keyword>
<feature type="transmembrane region" description="Helical" evidence="9">
    <location>
        <begin position="48"/>
        <end position="76"/>
    </location>
</feature>
<evidence type="ECO:0000313" key="11">
    <source>
        <dbReference type="Proteomes" id="UP000274350"/>
    </source>
</evidence>